<dbReference type="EMBL" id="VSSQ01001234">
    <property type="protein sequence ID" value="MPM06491.1"/>
    <property type="molecule type" value="Genomic_DNA"/>
</dbReference>
<evidence type="ECO:0000313" key="1">
    <source>
        <dbReference type="EMBL" id="MPM06491.1"/>
    </source>
</evidence>
<reference evidence="1" key="1">
    <citation type="submission" date="2019-08" db="EMBL/GenBank/DDBJ databases">
        <authorList>
            <person name="Kucharzyk K."/>
            <person name="Murdoch R.W."/>
            <person name="Higgins S."/>
            <person name="Loffler F."/>
        </authorList>
    </citation>
    <scope>NUCLEOTIDE SEQUENCE</scope>
</reference>
<comment type="caution">
    <text evidence="1">The sequence shown here is derived from an EMBL/GenBank/DDBJ whole genome shotgun (WGS) entry which is preliminary data.</text>
</comment>
<proteinExistence type="predicted"/>
<name>A0A644WSK0_9ZZZZ</name>
<organism evidence="1">
    <name type="scientific">bioreactor metagenome</name>
    <dbReference type="NCBI Taxonomy" id="1076179"/>
    <lineage>
        <taxon>unclassified sequences</taxon>
        <taxon>metagenomes</taxon>
        <taxon>ecological metagenomes</taxon>
    </lineage>
</organism>
<dbReference type="AlphaFoldDB" id="A0A644WSK0"/>
<gene>
    <name evidence="1" type="ORF">SDC9_52792</name>
</gene>
<protein>
    <submittedName>
        <fullName evidence="1">Uncharacterized protein</fullName>
    </submittedName>
</protein>
<sequence>MQLAQFAYGFLVELFGIGRFVEIEVTAENFIGSFAGKYHFHAHRFDDAGEEVHRGTGTDGGYIVGLDVVNHVADGIQSFLHGEVDFVVHGADVFCYDTGSG</sequence>
<accession>A0A644WSK0</accession>